<sequence length="153" mass="17306">RVVVIRVPDGGSGEGLRVEVECESRRVFDGEEEVETPMLLLRITRKLSLSGVAHGLLGQFYHRIIEIEPHSDSDPDTYYTVTVPEREGQPAERQFLGRLYHLDWNHKQSPCLYVGDSQGGPVISGLYRDYAVNNTFSEEGYRFGVFNSDNCVI</sequence>
<proteinExistence type="predicted"/>
<evidence type="ECO:0000313" key="2">
    <source>
        <dbReference type="Proteomes" id="UP001174909"/>
    </source>
</evidence>
<accession>A0AA35S7I5</accession>
<protein>
    <submittedName>
        <fullName evidence="1">Uncharacterized protein</fullName>
    </submittedName>
</protein>
<name>A0AA35S7I5_GEOBA</name>
<comment type="caution">
    <text evidence="1">The sequence shown here is derived from an EMBL/GenBank/DDBJ whole genome shotgun (WGS) entry which is preliminary data.</text>
</comment>
<dbReference type="EMBL" id="CASHTH010002104">
    <property type="protein sequence ID" value="CAI8024898.1"/>
    <property type="molecule type" value="Genomic_DNA"/>
</dbReference>
<reference evidence="1" key="1">
    <citation type="submission" date="2023-03" db="EMBL/GenBank/DDBJ databases">
        <authorList>
            <person name="Steffen K."/>
            <person name="Cardenas P."/>
        </authorList>
    </citation>
    <scope>NUCLEOTIDE SEQUENCE</scope>
</reference>
<organism evidence="1 2">
    <name type="scientific">Geodia barretti</name>
    <name type="common">Barrett's horny sponge</name>
    <dbReference type="NCBI Taxonomy" id="519541"/>
    <lineage>
        <taxon>Eukaryota</taxon>
        <taxon>Metazoa</taxon>
        <taxon>Porifera</taxon>
        <taxon>Demospongiae</taxon>
        <taxon>Heteroscleromorpha</taxon>
        <taxon>Tetractinellida</taxon>
        <taxon>Astrophorina</taxon>
        <taxon>Geodiidae</taxon>
        <taxon>Geodia</taxon>
    </lineage>
</organism>
<dbReference type="AlphaFoldDB" id="A0AA35S7I5"/>
<feature type="non-terminal residue" evidence="1">
    <location>
        <position position="1"/>
    </location>
</feature>
<evidence type="ECO:0000313" key="1">
    <source>
        <dbReference type="EMBL" id="CAI8024898.1"/>
    </source>
</evidence>
<keyword evidence="2" id="KW-1185">Reference proteome</keyword>
<gene>
    <name evidence="1" type="ORF">GBAR_LOCUS14419</name>
</gene>
<dbReference type="Proteomes" id="UP001174909">
    <property type="component" value="Unassembled WGS sequence"/>
</dbReference>